<proteinExistence type="predicted"/>
<accession>A0ABU3SB23</accession>
<organism evidence="1 2">
    <name type="scientific">Bosea rubneri</name>
    <dbReference type="NCBI Taxonomy" id="3075434"/>
    <lineage>
        <taxon>Bacteria</taxon>
        <taxon>Pseudomonadati</taxon>
        <taxon>Pseudomonadota</taxon>
        <taxon>Alphaproteobacteria</taxon>
        <taxon>Hyphomicrobiales</taxon>
        <taxon>Boseaceae</taxon>
        <taxon>Bosea</taxon>
    </lineage>
</organism>
<gene>
    <name evidence="1" type="ORF">RKE40_18970</name>
</gene>
<protein>
    <recommendedName>
        <fullName evidence="3">DUF768 domain-containing protein</fullName>
    </recommendedName>
</protein>
<dbReference type="RefSeq" id="WP_316019779.1">
    <property type="nucleotide sequence ID" value="NZ_JAWDID010000031.1"/>
</dbReference>
<evidence type="ECO:0008006" key="3">
    <source>
        <dbReference type="Google" id="ProtNLM"/>
    </source>
</evidence>
<evidence type="ECO:0000313" key="2">
    <source>
        <dbReference type="Proteomes" id="UP001254257"/>
    </source>
</evidence>
<sequence length="83" mass="9163">MSARAISFVEEWVAERIQPSVYHDEESPDERNSNLAEQLLLDASSAGIPEGEIAEEYPDLAGQIASAMKSALNDEETPRDKKD</sequence>
<reference evidence="1 2" key="1">
    <citation type="submission" date="2023-09" db="EMBL/GenBank/DDBJ databases">
        <title>Whole genome shotgun sequencing (WGS) of Bosea sp. ZW T0_25, isolated from stored onions (Allium cepa).</title>
        <authorList>
            <person name="Stoll D.A."/>
            <person name="Huch M."/>
        </authorList>
    </citation>
    <scope>NUCLEOTIDE SEQUENCE [LARGE SCALE GENOMIC DNA]</scope>
    <source>
        <strain evidence="1 2">ZW T0_25</strain>
    </source>
</reference>
<name>A0ABU3SB23_9HYPH</name>
<dbReference type="Proteomes" id="UP001254257">
    <property type="component" value="Unassembled WGS sequence"/>
</dbReference>
<dbReference type="EMBL" id="JAWDID010000031">
    <property type="protein sequence ID" value="MDU0341983.1"/>
    <property type="molecule type" value="Genomic_DNA"/>
</dbReference>
<evidence type="ECO:0000313" key="1">
    <source>
        <dbReference type="EMBL" id="MDU0341983.1"/>
    </source>
</evidence>
<dbReference type="InterPro" id="IPR008486">
    <property type="entry name" value="DUF768"/>
</dbReference>
<keyword evidence="2" id="KW-1185">Reference proteome</keyword>
<dbReference type="Pfam" id="PF05589">
    <property type="entry name" value="DUF768"/>
    <property type="match status" value="1"/>
</dbReference>
<comment type="caution">
    <text evidence="1">The sequence shown here is derived from an EMBL/GenBank/DDBJ whole genome shotgun (WGS) entry which is preliminary data.</text>
</comment>